<organism evidence="2 3">
    <name type="scientific">Ambispora leptoticha</name>
    <dbReference type="NCBI Taxonomy" id="144679"/>
    <lineage>
        <taxon>Eukaryota</taxon>
        <taxon>Fungi</taxon>
        <taxon>Fungi incertae sedis</taxon>
        <taxon>Mucoromycota</taxon>
        <taxon>Glomeromycotina</taxon>
        <taxon>Glomeromycetes</taxon>
        <taxon>Archaeosporales</taxon>
        <taxon>Ambisporaceae</taxon>
        <taxon>Ambispora</taxon>
    </lineage>
</organism>
<dbReference type="OrthoDB" id="9973021at2759"/>
<gene>
    <name evidence="2" type="ORF">ALEPTO_LOCUS1639</name>
</gene>
<accession>A0A9N8VQD5</accession>
<evidence type="ECO:0000256" key="1">
    <source>
        <dbReference type="SAM" id="MobiDB-lite"/>
    </source>
</evidence>
<protein>
    <submittedName>
        <fullName evidence="2">4791_t:CDS:1</fullName>
    </submittedName>
</protein>
<dbReference type="EMBL" id="CAJVPS010000192">
    <property type="protein sequence ID" value="CAG8463060.1"/>
    <property type="molecule type" value="Genomic_DNA"/>
</dbReference>
<sequence>MEKKLLEMKSDSHFLYPLNINIARSLIEFPATTNRNTSIHSLTESFKPSLNEFPNEILSLIIRFLSDINTPQQLWSLRRVNRRWRYNIHQVIYENVKYRFSHLPNTLQLFICQINARAITYSDPIRVHVTGLNEETGEIVLNCQRHRHSLRISKKTKLFLVVRKKNYMNNNGNNKNSNDDVDKNHGINSSAGENVKFRTEQRKEVLRDGKHSILVENSFKIEYELVRNGDAIRTKDFVEKCLSVLSFVVSPMLVLETLK</sequence>
<evidence type="ECO:0000313" key="3">
    <source>
        <dbReference type="Proteomes" id="UP000789508"/>
    </source>
</evidence>
<dbReference type="InterPro" id="IPR036047">
    <property type="entry name" value="F-box-like_dom_sf"/>
</dbReference>
<comment type="caution">
    <text evidence="2">The sequence shown here is derived from an EMBL/GenBank/DDBJ whole genome shotgun (WGS) entry which is preliminary data.</text>
</comment>
<dbReference type="AlphaFoldDB" id="A0A9N8VQD5"/>
<reference evidence="2" key="1">
    <citation type="submission" date="2021-06" db="EMBL/GenBank/DDBJ databases">
        <authorList>
            <person name="Kallberg Y."/>
            <person name="Tangrot J."/>
            <person name="Rosling A."/>
        </authorList>
    </citation>
    <scope>NUCLEOTIDE SEQUENCE</scope>
    <source>
        <strain evidence="2">FL130A</strain>
    </source>
</reference>
<keyword evidence="3" id="KW-1185">Reference proteome</keyword>
<dbReference type="SUPFAM" id="SSF81383">
    <property type="entry name" value="F-box domain"/>
    <property type="match status" value="1"/>
</dbReference>
<evidence type="ECO:0000313" key="2">
    <source>
        <dbReference type="EMBL" id="CAG8463060.1"/>
    </source>
</evidence>
<dbReference type="CDD" id="cd09917">
    <property type="entry name" value="F-box_SF"/>
    <property type="match status" value="1"/>
</dbReference>
<feature type="region of interest" description="Disordered" evidence="1">
    <location>
        <begin position="170"/>
        <end position="193"/>
    </location>
</feature>
<name>A0A9N8VQD5_9GLOM</name>
<dbReference type="Proteomes" id="UP000789508">
    <property type="component" value="Unassembled WGS sequence"/>
</dbReference>
<proteinExistence type="predicted"/>